<dbReference type="Pfam" id="PF14529">
    <property type="entry name" value="Exo_endo_phos_2"/>
    <property type="match status" value="1"/>
</dbReference>
<proteinExistence type="predicted"/>
<evidence type="ECO:0000313" key="3">
    <source>
        <dbReference type="Proteomes" id="UP001497623"/>
    </source>
</evidence>
<evidence type="ECO:0000259" key="1">
    <source>
        <dbReference type="Pfam" id="PF14529"/>
    </source>
</evidence>
<dbReference type="Proteomes" id="UP001497623">
    <property type="component" value="Unassembled WGS sequence"/>
</dbReference>
<sequence>MDRREIIEETKENVMNNLKTKNNIQNKIGGMEIKLINVDGLTNAKYGELMNLCFQGKRKLNILCMTETHENWGKFLIDKNLDSFDTRREIRDKKNCIKKGGGLKILIEKSKQIKFKKVDRNSKEILEIVGVCYGMEIKIILVYLDVDKGELGKLNNGKIKKEIEESIKNQNKGGLMILGDFNGHSELLEPNRKEDLNGKMIKEWIENFDLILLNADFKCEGLYTRCRGEQKSAIDMVMVNEEMYRVCNKMEIDEGKEIISFSDHNLINIDLKLGGRNRNGFKSGKWVIDEYHKIDSTTIDIYTVDMQNKWLKERANIMNEFTKNLQEQAEVNLNIIKKRRIGGEEGKDVECEWITDEIKKEIGKKRDIRKKERKSTNLIEKERFEQERENKKKLIQKLVREAKTKHEMDLNKEIKDSNNKGKLIWKFMDKIRGKRKVTEEDEIFEDGKKMEKGNAKGTFLGLEEYLQKAKMIHMKFGIKK</sequence>
<dbReference type="EMBL" id="CAXKWB010011689">
    <property type="protein sequence ID" value="CAL4102196.1"/>
    <property type="molecule type" value="Genomic_DNA"/>
</dbReference>
<gene>
    <name evidence="2" type="ORF">MNOR_LOCUS17201</name>
</gene>
<feature type="domain" description="Endonuclease/exonuclease/phosphatase" evidence="1">
    <location>
        <begin position="138"/>
        <end position="267"/>
    </location>
</feature>
<name>A0AAV2QXP6_MEGNR</name>
<dbReference type="InterPro" id="IPR005135">
    <property type="entry name" value="Endo/exonuclease/phosphatase"/>
</dbReference>
<keyword evidence="3" id="KW-1185">Reference proteome</keyword>
<protein>
    <recommendedName>
        <fullName evidence="1">Endonuclease/exonuclease/phosphatase domain-containing protein</fullName>
    </recommendedName>
</protein>
<comment type="caution">
    <text evidence="2">The sequence shown here is derived from an EMBL/GenBank/DDBJ whole genome shotgun (WGS) entry which is preliminary data.</text>
</comment>
<organism evidence="2 3">
    <name type="scientific">Meganyctiphanes norvegica</name>
    <name type="common">Northern krill</name>
    <name type="synonym">Thysanopoda norvegica</name>
    <dbReference type="NCBI Taxonomy" id="48144"/>
    <lineage>
        <taxon>Eukaryota</taxon>
        <taxon>Metazoa</taxon>
        <taxon>Ecdysozoa</taxon>
        <taxon>Arthropoda</taxon>
        <taxon>Crustacea</taxon>
        <taxon>Multicrustacea</taxon>
        <taxon>Malacostraca</taxon>
        <taxon>Eumalacostraca</taxon>
        <taxon>Eucarida</taxon>
        <taxon>Euphausiacea</taxon>
        <taxon>Euphausiidae</taxon>
        <taxon>Meganyctiphanes</taxon>
    </lineage>
</organism>
<dbReference type="InterPro" id="IPR036691">
    <property type="entry name" value="Endo/exonu/phosph_ase_sf"/>
</dbReference>
<dbReference type="SUPFAM" id="SSF56219">
    <property type="entry name" value="DNase I-like"/>
    <property type="match status" value="1"/>
</dbReference>
<evidence type="ECO:0000313" key="2">
    <source>
        <dbReference type="EMBL" id="CAL4102196.1"/>
    </source>
</evidence>
<dbReference type="AlphaFoldDB" id="A0AAV2QXP6"/>
<accession>A0AAV2QXP6</accession>
<dbReference type="Gene3D" id="3.60.10.10">
    <property type="entry name" value="Endonuclease/exonuclease/phosphatase"/>
    <property type="match status" value="1"/>
</dbReference>
<dbReference type="GO" id="GO:0003824">
    <property type="term" value="F:catalytic activity"/>
    <property type="evidence" value="ECO:0007669"/>
    <property type="project" value="InterPro"/>
</dbReference>
<reference evidence="2 3" key="1">
    <citation type="submission" date="2024-05" db="EMBL/GenBank/DDBJ databases">
        <authorList>
            <person name="Wallberg A."/>
        </authorList>
    </citation>
    <scope>NUCLEOTIDE SEQUENCE [LARGE SCALE GENOMIC DNA]</scope>
</reference>